<evidence type="ECO:0000313" key="2">
    <source>
        <dbReference type="EMBL" id="SHI25656.1"/>
    </source>
</evidence>
<evidence type="ECO:0000259" key="1">
    <source>
        <dbReference type="Pfam" id="PF09861"/>
    </source>
</evidence>
<feature type="domain" description="LarA-like N-terminal" evidence="1">
    <location>
        <begin position="46"/>
        <end position="188"/>
    </location>
</feature>
<dbReference type="Proteomes" id="UP000183954">
    <property type="component" value="Unassembled WGS sequence"/>
</dbReference>
<dbReference type="OrthoDB" id="9788398at2"/>
<dbReference type="STRING" id="1121420.SAMN02746098_03456"/>
<dbReference type="GO" id="GO:0050043">
    <property type="term" value="F:lactate racemase activity"/>
    <property type="evidence" value="ECO:0007669"/>
    <property type="project" value="InterPro"/>
</dbReference>
<protein>
    <recommendedName>
        <fullName evidence="1">LarA-like N-terminal domain-containing protein</fullName>
    </recommendedName>
</protein>
<accession>A0A1M5ZNI2</accession>
<dbReference type="RefSeq" id="WP_073030955.1">
    <property type="nucleotide sequence ID" value="NZ_FQXJ01000013.1"/>
</dbReference>
<dbReference type="AlphaFoldDB" id="A0A1M5ZNI2"/>
<sequence>MSAIDQLLDAIPIPRMVRVKQVFERPAIDNVELDLLAKLKGKNSKLLITPGQSVAVAVGSRGISALPEMVKTLIQFIKDQGGIPFIVPAMGSHGGATAEGQKEMLRGLGVTEEYVGAPIRATMETLEIGVAENGLPVFIDKYAYEADAIVIINRIKPHIAFRGEYESGLMKMITIGLGKQKGADICHELGFGRMAENIPAIARVILEKTNLVFGVAVLENAYHELCQIEVLKNGEIEDGEPTLLKEAKRLSPKLYFDSLDVLVIDEIGKNISGTGFDNNVVGRYHTPYASGGPTISKIAALDITDVSHGNGNGLGILDFTTRRAFNKFSFEHSYPNALTSTVPLSVKIPMVLKNDKQAIQAAIKTCNILDKTKVRIVRVKNTLCLGEIEVSESLIEEVKQNPNLEILSSPFDLALCEQGSLFE</sequence>
<dbReference type="InterPro" id="IPR018657">
    <property type="entry name" value="LarA-like_N"/>
</dbReference>
<proteinExistence type="predicted"/>
<reference evidence="3" key="1">
    <citation type="submission" date="2016-11" db="EMBL/GenBank/DDBJ databases">
        <authorList>
            <person name="Varghese N."/>
            <person name="Submissions S."/>
        </authorList>
    </citation>
    <scope>NUCLEOTIDE SEQUENCE [LARGE SCALE GENOMIC DNA]</scope>
    <source>
        <strain evidence="3">DSM 15449</strain>
    </source>
</reference>
<dbReference type="Gene3D" id="3.40.50.11440">
    <property type="match status" value="1"/>
</dbReference>
<name>A0A1M5ZNI2_9FIRM</name>
<gene>
    <name evidence="2" type="ORF">SAMN02746098_03456</name>
</gene>
<organism evidence="2 3">
    <name type="scientific">Desulfosporosinus lacus DSM 15449</name>
    <dbReference type="NCBI Taxonomy" id="1121420"/>
    <lineage>
        <taxon>Bacteria</taxon>
        <taxon>Bacillati</taxon>
        <taxon>Bacillota</taxon>
        <taxon>Clostridia</taxon>
        <taxon>Eubacteriales</taxon>
        <taxon>Desulfitobacteriaceae</taxon>
        <taxon>Desulfosporosinus</taxon>
    </lineage>
</organism>
<evidence type="ECO:0000313" key="3">
    <source>
        <dbReference type="Proteomes" id="UP000183954"/>
    </source>
</evidence>
<dbReference type="EMBL" id="FQXJ01000013">
    <property type="protein sequence ID" value="SHI25656.1"/>
    <property type="molecule type" value="Genomic_DNA"/>
</dbReference>
<dbReference type="Pfam" id="PF09861">
    <property type="entry name" value="Lar_N"/>
    <property type="match status" value="1"/>
</dbReference>
<keyword evidence="3" id="KW-1185">Reference proteome</keyword>